<protein>
    <recommendedName>
        <fullName evidence="3">2-amino-4-hydroxy-6-hydroxymethyldihydropteridine diphosphokinase</fullName>
        <ecNumber evidence="3">2.7.6.3</ecNumber>
    </recommendedName>
</protein>
<dbReference type="Gene3D" id="3.30.70.560">
    <property type="entry name" value="7,8-Dihydro-6-hydroxymethylpterin-pyrophosphokinase HPPK"/>
    <property type="match status" value="1"/>
</dbReference>
<evidence type="ECO:0000256" key="5">
    <source>
        <dbReference type="ARBA" id="ARBA00022741"/>
    </source>
</evidence>
<dbReference type="Proteomes" id="UP000533598">
    <property type="component" value="Unassembled WGS sequence"/>
</dbReference>
<dbReference type="CDD" id="cd00483">
    <property type="entry name" value="HPPK"/>
    <property type="match status" value="1"/>
</dbReference>
<keyword evidence="5" id="KW-0547">Nucleotide-binding</keyword>
<dbReference type="EMBL" id="JACHMH010000001">
    <property type="protein sequence ID" value="MBB4675308.1"/>
    <property type="molecule type" value="Genomic_DNA"/>
</dbReference>
<feature type="domain" description="7,8-dihydro-6-hydroxymethylpterin-pyrophosphokinase" evidence="9">
    <location>
        <begin position="85"/>
        <end position="96"/>
    </location>
</feature>
<accession>A0A7W7FSD9</accession>
<evidence type="ECO:0000256" key="8">
    <source>
        <dbReference type="ARBA" id="ARBA00022909"/>
    </source>
</evidence>
<keyword evidence="7" id="KW-0067">ATP-binding</keyword>
<dbReference type="AlphaFoldDB" id="A0A7W7FSD9"/>
<evidence type="ECO:0000256" key="6">
    <source>
        <dbReference type="ARBA" id="ARBA00022777"/>
    </source>
</evidence>
<keyword evidence="11" id="KW-1185">Reference proteome</keyword>
<dbReference type="GO" id="GO:0005524">
    <property type="term" value="F:ATP binding"/>
    <property type="evidence" value="ECO:0007669"/>
    <property type="project" value="UniProtKB-KW"/>
</dbReference>
<dbReference type="NCBIfam" id="TIGR01498">
    <property type="entry name" value="folK"/>
    <property type="match status" value="1"/>
</dbReference>
<dbReference type="InterPro" id="IPR035907">
    <property type="entry name" value="Hppk_sf"/>
</dbReference>
<dbReference type="GO" id="GO:0003848">
    <property type="term" value="F:2-amino-4-hydroxy-6-hydroxymethyldihydropteridine diphosphokinase activity"/>
    <property type="evidence" value="ECO:0007669"/>
    <property type="project" value="UniProtKB-EC"/>
</dbReference>
<dbReference type="PROSITE" id="PS00794">
    <property type="entry name" value="HPPK"/>
    <property type="match status" value="1"/>
</dbReference>
<proteinExistence type="predicted"/>
<dbReference type="PANTHER" id="PTHR43071">
    <property type="entry name" value="2-AMINO-4-HYDROXY-6-HYDROXYMETHYLDIHYDROPTERIDINE PYROPHOSPHOKINASE"/>
    <property type="match status" value="1"/>
</dbReference>
<evidence type="ECO:0000256" key="4">
    <source>
        <dbReference type="ARBA" id="ARBA00022679"/>
    </source>
</evidence>
<dbReference type="SUPFAM" id="SSF55083">
    <property type="entry name" value="6-hydroxymethyl-7,8-dihydropterin pyrophosphokinase, HPPK"/>
    <property type="match status" value="1"/>
</dbReference>
<evidence type="ECO:0000256" key="1">
    <source>
        <dbReference type="ARBA" id="ARBA00000198"/>
    </source>
</evidence>
<organism evidence="10 11">
    <name type="scientific">Crossiella cryophila</name>
    <dbReference type="NCBI Taxonomy" id="43355"/>
    <lineage>
        <taxon>Bacteria</taxon>
        <taxon>Bacillati</taxon>
        <taxon>Actinomycetota</taxon>
        <taxon>Actinomycetes</taxon>
        <taxon>Pseudonocardiales</taxon>
        <taxon>Pseudonocardiaceae</taxon>
        <taxon>Crossiella</taxon>
    </lineage>
</organism>
<dbReference type="GO" id="GO:0016301">
    <property type="term" value="F:kinase activity"/>
    <property type="evidence" value="ECO:0007669"/>
    <property type="project" value="UniProtKB-KW"/>
</dbReference>
<dbReference type="InterPro" id="IPR000550">
    <property type="entry name" value="Hppk"/>
</dbReference>
<gene>
    <name evidence="10" type="ORF">HNR67_001426</name>
</gene>
<dbReference type="GO" id="GO:0046656">
    <property type="term" value="P:folic acid biosynthetic process"/>
    <property type="evidence" value="ECO:0007669"/>
    <property type="project" value="UniProtKB-KW"/>
</dbReference>
<comment type="pathway">
    <text evidence="2">Cofactor biosynthesis; tetrahydrofolate biosynthesis; 2-amino-4-hydroxy-6-hydroxymethyl-7,8-dihydropteridine diphosphate from 7,8-dihydroneopterin triphosphate: step 4/4.</text>
</comment>
<reference evidence="10 11" key="1">
    <citation type="submission" date="2020-08" db="EMBL/GenBank/DDBJ databases">
        <title>Sequencing the genomes of 1000 actinobacteria strains.</title>
        <authorList>
            <person name="Klenk H.-P."/>
        </authorList>
    </citation>
    <scope>NUCLEOTIDE SEQUENCE [LARGE SCALE GENOMIC DNA]</scope>
    <source>
        <strain evidence="10 11">DSM 44230</strain>
    </source>
</reference>
<evidence type="ECO:0000256" key="7">
    <source>
        <dbReference type="ARBA" id="ARBA00022840"/>
    </source>
</evidence>
<dbReference type="UniPathway" id="UPA00077">
    <property type="reaction ID" value="UER00155"/>
</dbReference>
<keyword evidence="8" id="KW-0289">Folate biosynthesis</keyword>
<dbReference type="PANTHER" id="PTHR43071:SF1">
    <property type="entry name" value="2-AMINO-4-HYDROXY-6-HYDROXYMETHYLDIHYDROPTERIDINE PYROPHOSPHOKINASE"/>
    <property type="match status" value="1"/>
</dbReference>
<dbReference type="EC" id="2.7.6.3" evidence="3"/>
<dbReference type="RefSeq" id="WP_185001298.1">
    <property type="nucleotide sequence ID" value="NZ_BAAAUI010000006.1"/>
</dbReference>
<evidence type="ECO:0000313" key="11">
    <source>
        <dbReference type="Proteomes" id="UP000533598"/>
    </source>
</evidence>
<sequence>MSAAVLSLGSNLGDRLGHLQFAVAGFGAAVRAVSPVYETAPWGVTDQDDFLNAVLLVEDPATDEWGWLRRGQELENAAGRVRTLRWGPRTLDVDVVTVDGVRSDHPDLLLPHPGTPERATVLAPWLDVEPAAILPGHGPVAALLSALSMDGVRRRDDLTLTLPPA</sequence>
<evidence type="ECO:0000256" key="3">
    <source>
        <dbReference type="ARBA" id="ARBA00013253"/>
    </source>
</evidence>
<dbReference type="Pfam" id="PF01288">
    <property type="entry name" value="HPPK"/>
    <property type="match status" value="1"/>
</dbReference>
<evidence type="ECO:0000313" key="10">
    <source>
        <dbReference type="EMBL" id="MBB4675308.1"/>
    </source>
</evidence>
<comment type="catalytic activity">
    <reaction evidence="1">
        <text>6-hydroxymethyl-7,8-dihydropterin + ATP = (7,8-dihydropterin-6-yl)methyl diphosphate + AMP + H(+)</text>
        <dbReference type="Rhea" id="RHEA:11412"/>
        <dbReference type="ChEBI" id="CHEBI:15378"/>
        <dbReference type="ChEBI" id="CHEBI:30616"/>
        <dbReference type="ChEBI" id="CHEBI:44841"/>
        <dbReference type="ChEBI" id="CHEBI:72950"/>
        <dbReference type="ChEBI" id="CHEBI:456215"/>
        <dbReference type="EC" id="2.7.6.3"/>
    </reaction>
</comment>
<keyword evidence="6 10" id="KW-0418">Kinase</keyword>
<name>A0A7W7FSD9_9PSEU</name>
<keyword evidence="4 10" id="KW-0808">Transferase</keyword>
<dbReference type="GO" id="GO:0046654">
    <property type="term" value="P:tetrahydrofolate biosynthetic process"/>
    <property type="evidence" value="ECO:0007669"/>
    <property type="project" value="UniProtKB-UniPathway"/>
</dbReference>
<evidence type="ECO:0000256" key="2">
    <source>
        <dbReference type="ARBA" id="ARBA00005051"/>
    </source>
</evidence>
<comment type="caution">
    <text evidence="10">The sequence shown here is derived from an EMBL/GenBank/DDBJ whole genome shotgun (WGS) entry which is preliminary data.</text>
</comment>
<evidence type="ECO:0000259" key="9">
    <source>
        <dbReference type="PROSITE" id="PS00794"/>
    </source>
</evidence>